<proteinExistence type="predicted"/>
<reference evidence="2 3" key="1">
    <citation type="journal article" date="2014" name="Am. J. Bot.">
        <title>Genome assembly and annotation for red clover (Trifolium pratense; Fabaceae).</title>
        <authorList>
            <person name="Istvanek J."/>
            <person name="Jaros M."/>
            <person name="Krenek A."/>
            <person name="Repkova J."/>
        </authorList>
    </citation>
    <scope>NUCLEOTIDE SEQUENCE [LARGE SCALE GENOMIC DNA]</scope>
    <source>
        <strain evidence="3">cv. Tatra</strain>
        <tissue evidence="2">Young leaves</tissue>
    </source>
</reference>
<comment type="caution">
    <text evidence="2">The sequence shown here is derived from an EMBL/GenBank/DDBJ whole genome shotgun (WGS) entry which is preliminary data.</text>
</comment>
<dbReference type="EMBL" id="ASHM01068934">
    <property type="protein sequence ID" value="PNX54713.1"/>
    <property type="molecule type" value="Genomic_DNA"/>
</dbReference>
<accession>A0A2K3JL04</accession>
<sequence length="100" mass="11148">MAAGTAAPPPKFGRTVTAAGKLIQEDEHDEQGGRKERLERERASEEREGKIVNEDYVKNLGIYTQLVPVHARLPCVSHYSRLSNPMAQMLYHLIKSGTSD</sequence>
<evidence type="ECO:0000256" key="1">
    <source>
        <dbReference type="SAM" id="MobiDB-lite"/>
    </source>
</evidence>
<reference evidence="2 3" key="2">
    <citation type="journal article" date="2017" name="Front. Plant Sci.">
        <title>Gene Classification and Mining of Molecular Markers Useful in Red Clover (Trifolium pratense) Breeding.</title>
        <authorList>
            <person name="Istvanek J."/>
            <person name="Dluhosova J."/>
            <person name="Dluhos P."/>
            <person name="Patkova L."/>
            <person name="Nedelnik J."/>
            <person name="Repkova J."/>
        </authorList>
    </citation>
    <scope>NUCLEOTIDE SEQUENCE [LARGE SCALE GENOMIC DNA]</scope>
    <source>
        <strain evidence="3">cv. Tatra</strain>
        <tissue evidence="2">Young leaves</tissue>
    </source>
</reference>
<feature type="compositionally biased region" description="Basic and acidic residues" evidence="1">
    <location>
        <begin position="30"/>
        <end position="48"/>
    </location>
</feature>
<organism evidence="2 3">
    <name type="scientific">Trifolium pratense</name>
    <name type="common">Red clover</name>
    <dbReference type="NCBI Taxonomy" id="57577"/>
    <lineage>
        <taxon>Eukaryota</taxon>
        <taxon>Viridiplantae</taxon>
        <taxon>Streptophyta</taxon>
        <taxon>Embryophyta</taxon>
        <taxon>Tracheophyta</taxon>
        <taxon>Spermatophyta</taxon>
        <taxon>Magnoliopsida</taxon>
        <taxon>eudicotyledons</taxon>
        <taxon>Gunneridae</taxon>
        <taxon>Pentapetalae</taxon>
        <taxon>rosids</taxon>
        <taxon>fabids</taxon>
        <taxon>Fabales</taxon>
        <taxon>Fabaceae</taxon>
        <taxon>Papilionoideae</taxon>
        <taxon>50 kb inversion clade</taxon>
        <taxon>NPAAA clade</taxon>
        <taxon>Hologalegina</taxon>
        <taxon>IRL clade</taxon>
        <taxon>Trifolieae</taxon>
        <taxon>Trifolium</taxon>
    </lineage>
</organism>
<evidence type="ECO:0000313" key="3">
    <source>
        <dbReference type="Proteomes" id="UP000236291"/>
    </source>
</evidence>
<protein>
    <submittedName>
        <fullName evidence="2">Uncharacterized protein</fullName>
    </submittedName>
</protein>
<feature type="region of interest" description="Disordered" evidence="1">
    <location>
        <begin position="21"/>
        <end position="48"/>
    </location>
</feature>
<gene>
    <name evidence="2" type="ORF">L195_g048334</name>
</gene>
<dbReference type="Proteomes" id="UP000236291">
    <property type="component" value="Unassembled WGS sequence"/>
</dbReference>
<evidence type="ECO:0000313" key="2">
    <source>
        <dbReference type="EMBL" id="PNX54713.1"/>
    </source>
</evidence>
<dbReference type="AlphaFoldDB" id="A0A2K3JL04"/>
<name>A0A2K3JL04_TRIPR</name>